<keyword evidence="3" id="KW-1185">Reference proteome</keyword>
<feature type="region of interest" description="Disordered" evidence="1">
    <location>
        <begin position="52"/>
        <end position="74"/>
    </location>
</feature>
<proteinExistence type="predicted"/>
<dbReference type="RefSeq" id="WP_310404527.1">
    <property type="nucleotide sequence ID" value="NZ_JAVDWW010000006.1"/>
</dbReference>
<name>A0ABU1XJ00_9NOCA</name>
<protein>
    <submittedName>
        <fullName evidence="2">Uncharacterized protein</fullName>
    </submittedName>
</protein>
<reference evidence="2 3" key="1">
    <citation type="submission" date="2023-07" db="EMBL/GenBank/DDBJ databases">
        <title>Sorghum-associated microbial communities from plants grown in Nebraska, USA.</title>
        <authorList>
            <person name="Schachtman D."/>
        </authorList>
    </citation>
    <scope>NUCLEOTIDE SEQUENCE [LARGE SCALE GENOMIC DNA]</scope>
    <source>
        <strain evidence="2 3">4272</strain>
    </source>
</reference>
<evidence type="ECO:0000256" key="1">
    <source>
        <dbReference type="SAM" id="MobiDB-lite"/>
    </source>
</evidence>
<organism evidence="2 3">
    <name type="scientific">Nocardia kruczakiae</name>
    <dbReference type="NCBI Taxonomy" id="261477"/>
    <lineage>
        <taxon>Bacteria</taxon>
        <taxon>Bacillati</taxon>
        <taxon>Actinomycetota</taxon>
        <taxon>Actinomycetes</taxon>
        <taxon>Mycobacteriales</taxon>
        <taxon>Nocardiaceae</taxon>
        <taxon>Nocardia</taxon>
    </lineage>
</organism>
<evidence type="ECO:0000313" key="3">
    <source>
        <dbReference type="Proteomes" id="UP001251217"/>
    </source>
</evidence>
<comment type="caution">
    <text evidence="2">The sequence shown here is derived from an EMBL/GenBank/DDBJ whole genome shotgun (WGS) entry which is preliminary data.</text>
</comment>
<dbReference type="EMBL" id="JAVDWW010000006">
    <property type="protein sequence ID" value="MDR7170521.1"/>
    <property type="molecule type" value="Genomic_DNA"/>
</dbReference>
<accession>A0ABU1XJ00</accession>
<evidence type="ECO:0000313" key="2">
    <source>
        <dbReference type="EMBL" id="MDR7170521.1"/>
    </source>
</evidence>
<dbReference type="Proteomes" id="UP001251217">
    <property type="component" value="Unassembled WGS sequence"/>
</dbReference>
<feature type="compositionally biased region" description="Low complexity" evidence="1">
    <location>
        <begin position="56"/>
        <end position="69"/>
    </location>
</feature>
<gene>
    <name evidence="2" type="ORF">J2W56_004272</name>
</gene>
<sequence length="115" mass="12083">MEMNNQGAIVEALKAGNPDMPVAHAETWARDLGGWLDQQGYVLVKPPDRTIDEDGASSWGASATTSGSTDVVEQPDGRLALSGTLHPMNAEQALALASALIAGALWVQEEALSNR</sequence>